<comment type="catalytic activity">
    <reaction evidence="1">
        <text>Random hydrolysis of (1-&gt;4)-beta-D-mannosidic linkages in mannans, galactomannans and glucomannans.</text>
        <dbReference type="EC" id="3.2.1.78"/>
    </reaction>
</comment>
<evidence type="ECO:0000313" key="12">
    <source>
        <dbReference type="Proteomes" id="UP000535890"/>
    </source>
</evidence>
<evidence type="ECO:0000256" key="6">
    <source>
        <dbReference type="ARBA" id="ARBA00022801"/>
    </source>
</evidence>
<dbReference type="EMBL" id="JACCBN010000001">
    <property type="protein sequence ID" value="NYD34531.1"/>
    <property type="molecule type" value="Genomic_DNA"/>
</dbReference>
<evidence type="ECO:0000259" key="10">
    <source>
        <dbReference type="Pfam" id="PF00150"/>
    </source>
</evidence>
<keyword evidence="4" id="KW-0964">Secreted</keyword>
<keyword evidence="9" id="KW-0472">Membrane</keyword>
<dbReference type="Pfam" id="PF00150">
    <property type="entry name" value="Cellulase"/>
    <property type="match status" value="1"/>
</dbReference>
<evidence type="ECO:0000256" key="9">
    <source>
        <dbReference type="SAM" id="Phobius"/>
    </source>
</evidence>
<dbReference type="Proteomes" id="UP000535890">
    <property type="component" value="Unassembled WGS sequence"/>
</dbReference>
<keyword evidence="9" id="KW-1133">Transmembrane helix</keyword>
<accession>A0A7Y9DS48</accession>
<comment type="caution">
    <text evidence="11">The sequence shown here is derived from an EMBL/GenBank/DDBJ whole genome shotgun (WGS) entry which is preliminary data.</text>
</comment>
<feature type="transmembrane region" description="Helical" evidence="9">
    <location>
        <begin position="23"/>
        <end position="42"/>
    </location>
</feature>
<dbReference type="Gene3D" id="3.20.20.80">
    <property type="entry name" value="Glycosidases"/>
    <property type="match status" value="1"/>
</dbReference>
<keyword evidence="5" id="KW-0732">Signal</keyword>
<dbReference type="InterPro" id="IPR017853">
    <property type="entry name" value="GH"/>
</dbReference>
<name>A0A7Y9DS48_9PSEU</name>
<dbReference type="GO" id="GO:0016985">
    <property type="term" value="F:mannan endo-1,4-beta-mannosidase activity"/>
    <property type="evidence" value="ECO:0007669"/>
    <property type="project" value="TreeGrafter"/>
</dbReference>
<evidence type="ECO:0000256" key="1">
    <source>
        <dbReference type="ARBA" id="ARBA00001678"/>
    </source>
</evidence>
<dbReference type="EC" id="3.2.1.78" evidence="3"/>
<keyword evidence="9" id="KW-0812">Transmembrane</keyword>
<gene>
    <name evidence="11" type="ORF">BJ983_000633</name>
</gene>
<evidence type="ECO:0000256" key="3">
    <source>
        <dbReference type="ARBA" id="ARBA00012706"/>
    </source>
</evidence>
<dbReference type="InterPro" id="IPR045053">
    <property type="entry name" value="MAN-like"/>
</dbReference>
<keyword evidence="12" id="KW-1185">Reference proteome</keyword>
<protein>
    <recommendedName>
        <fullName evidence="3">mannan endo-1,4-beta-mannosidase</fullName>
        <ecNumber evidence="3">3.2.1.78</ecNumber>
    </recommendedName>
</protein>
<evidence type="ECO:0000256" key="8">
    <source>
        <dbReference type="RuleBase" id="RU361153"/>
    </source>
</evidence>
<dbReference type="PANTHER" id="PTHR31451:SF39">
    <property type="entry name" value="MANNAN ENDO-1,4-BETA-MANNOSIDASE 1"/>
    <property type="match status" value="1"/>
</dbReference>
<dbReference type="SUPFAM" id="SSF51445">
    <property type="entry name" value="(Trans)glycosidases"/>
    <property type="match status" value="1"/>
</dbReference>
<dbReference type="GO" id="GO:0005576">
    <property type="term" value="C:extracellular region"/>
    <property type="evidence" value="ECO:0007669"/>
    <property type="project" value="UniProtKB-SubCell"/>
</dbReference>
<sequence>MSDDEVAERGASSSQASRRRPRIILGGVVAALLVIAGVVVATTTNGMRDERPQAMNASAARPPAPPSFIGRNGTQLVLEGKPYRFTGFNSYVMLGCGDPDEKLTPEARDAFFAGLQPLSVVRVFMLPGTSTADTDALVAAAAAHDVRLVVALTDDHANCGDTKKDEAFYAGGYRGAYLDWVRTIVPRYRDSVTIGMWELVNEPGTRNIDVLRAFFDDAGGLVHQLDPNHLLSAGTSLPDGLGGADGFLRLMSSPAIDVVSMHEYDSVSDVSPHLDDVLDVAKDVGKPILVGEWGLDAGGDQARAASGGTCLSVDGRAAVARDKIAAYLKVPEVAGLLYWSYTARGINPTTPDCSYSTTESDPLFSSIHDVRIPSTQG</sequence>
<evidence type="ECO:0000256" key="2">
    <source>
        <dbReference type="ARBA" id="ARBA00004613"/>
    </source>
</evidence>
<organism evidence="11 12">
    <name type="scientific">Actinomycetospora corticicola</name>
    <dbReference type="NCBI Taxonomy" id="663602"/>
    <lineage>
        <taxon>Bacteria</taxon>
        <taxon>Bacillati</taxon>
        <taxon>Actinomycetota</taxon>
        <taxon>Actinomycetes</taxon>
        <taxon>Pseudonocardiales</taxon>
        <taxon>Pseudonocardiaceae</taxon>
        <taxon>Actinomycetospora</taxon>
    </lineage>
</organism>
<dbReference type="RefSeq" id="WP_179792471.1">
    <property type="nucleotide sequence ID" value="NZ_BAABHP010000018.1"/>
</dbReference>
<dbReference type="PANTHER" id="PTHR31451">
    <property type="match status" value="1"/>
</dbReference>
<evidence type="ECO:0000313" key="11">
    <source>
        <dbReference type="EMBL" id="NYD34531.1"/>
    </source>
</evidence>
<dbReference type="GO" id="GO:0000272">
    <property type="term" value="P:polysaccharide catabolic process"/>
    <property type="evidence" value="ECO:0007669"/>
    <property type="project" value="InterPro"/>
</dbReference>
<evidence type="ECO:0000256" key="5">
    <source>
        <dbReference type="ARBA" id="ARBA00022729"/>
    </source>
</evidence>
<dbReference type="AlphaFoldDB" id="A0A7Y9DS48"/>
<proteinExistence type="inferred from homology"/>
<evidence type="ECO:0000256" key="7">
    <source>
        <dbReference type="ARBA" id="ARBA00023295"/>
    </source>
</evidence>
<dbReference type="InterPro" id="IPR001547">
    <property type="entry name" value="Glyco_hydro_5"/>
</dbReference>
<feature type="domain" description="Glycoside hydrolase family 5" evidence="10">
    <location>
        <begin position="130"/>
        <end position="299"/>
    </location>
</feature>
<evidence type="ECO:0000256" key="4">
    <source>
        <dbReference type="ARBA" id="ARBA00022525"/>
    </source>
</evidence>
<reference evidence="11 12" key="1">
    <citation type="submission" date="2020-07" db="EMBL/GenBank/DDBJ databases">
        <title>Sequencing the genomes of 1000 actinobacteria strains.</title>
        <authorList>
            <person name="Klenk H.-P."/>
        </authorList>
    </citation>
    <scope>NUCLEOTIDE SEQUENCE [LARGE SCALE GENOMIC DNA]</scope>
    <source>
        <strain evidence="11 12">DSM 45772</strain>
    </source>
</reference>
<comment type="similarity">
    <text evidence="8">Belongs to the glycosyl hydrolase 5 (cellulase A) family.</text>
</comment>
<keyword evidence="6 8" id="KW-0378">Hydrolase</keyword>
<comment type="subcellular location">
    <subcellularLocation>
        <location evidence="2">Secreted</location>
    </subcellularLocation>
</comment>
<keyword evidence="7 8" id="KW-0326">Glycosidase</keyword>